<dbReference type="InterPro" id="IPR009926">
    <property type="entry name" value="T3SS_YcgR_PilZN"/>
</dbReference>
<dbReference type="InterPro" id="IPR009875">
    <property type="entry name" value="PilZ_domain"/>
</dbReference>
<sequence length="300" mass="32096">MPEHMLPVRKQDLQLGQPVPYAIFDAGGQLLISAGQTVRSPELLETLQTIGMYANPQWNPVRKPAAAGGARVHRAEPTPPPAPTAAARGAELAAERKVAEIKLMPGTWLQIGENGASGRPKTSVRLIGWVEKSTVFLSSVNAQGTVLPFRDGETLSLKTMAGRDVVAFTCVVSKVSFTPVPHLILSYPEQVQRQQLRSSQRIDTDLIASLTLGGNTVPARLINLSAGGALLVCSTQLHAGSSLQLAFRLTAAGTEHTLSIKAEVRSSSRADGQAGIEFVEPGMLERLVLDNFIYHQLVNG</sequence>
<evidence type="ECO:0000256" key="3">
    <source>
        <dbReference type="ARBA" id="ARBA00023143"/>
    </source>
</evidence>
<feature type="domain" description="Type III secretion system flagellar brake protein YcgR PilZN" evidence="5">
    <location>
        <begin position="105"/>
        <end position="188"/>
    </location>
</feature>
<evidence type="ECO:0000259" key="5">
    <source>
        <dbReference type="Pfam" id="PF12945"/>
    </source>
</evidence>
<dbReference type="InterPro" id="IPR012349">
    <property type="entry name" value="Split_barrel_FMN-bd"/>
</dbReference>
<dbReference type="RefSeq" id="WP_176216720.1">
    <property type="nucleotide sequence ID" value="NZ_FWXD01000001.1"/>
</dbReference>
<protein>
    <submittedName>
        <fullName evidence="6">Protein YcgR</fullName>
    </submittedName>
</protein>
<proteinExistence type="predicted"/>
<evidence type="ECO:0000313" key="6">
    <source>
        <dbReference type="EMBL" id="SMC16193.1"/>
    </source>
</evidence>
<keyword evidence="1" id="KW-0973">c-di-GMP</keyword>
<dbReference type="Gene3D" id="2.30.110.10">
    <property type="entry name" value="Electron Transport, Fmn-binding Protein, Chain A"/>
    <property type="match status" value="1"/>
</dbReference>
<keyword evidence="3" id="KW-0975">Bacterial flagellum</keyword>
<organism evidence="6 7">
    <name type="scientific">Andreprevotia lacus DSM 23236</name>
    <dbReference type="NCBI Taxonomy" id="1121001"/>
    <lineage>
        <taxon>Bacteria</taxon>
        <taxon>Pseudomonadati</taxon>
        <taxon>Pseudomonadota</taxon>
        <taxon>Betaproteobacteria</taxon>
        <taxon>Neisseriales</taxon>
        <taxon>Chitinibacteraceae</taxon>
        <taxon>Andreprevotia</taxon>
    </lineage>
</organism>
<evidence type="ECO:0000313" key="7">
    <source>
        <dbReference type="Proteomes" id="UP000192761"/>
    </source>
</evidence>
<evidence type="ECO:0000256" key="2">
    <source>
        <dbReference type="ARBA" id="ARBA00022741"/>
    </source>
</evidence>
<evidence type="ECO:0000259" key="4">
    <source>
        <dbReference type="Pfam" id="PF07238"/>
    </source>
</evidence>
<dbReference type="Pfam" id="PF07238">
    <property type="entry name" value="PilZ"/>
    <property type="match status" value="1"/>
</dbReference>
<dbReference type="Proteomes" id="UP000192761">
    <property type="component" value="Unassembled WGS sequence"/>
</dbReference>
<keyword evidence="2" id="KW-0547">Nucleotide-binding</keyword>
<dbReference type="SUPFAM" id="SSF141371">
    <property type="entry name" value="PilZ domain-like"/>
    <property type="match status" value="2"/>
</dbReference>
<name>A0A1W1WX63_9NEIS</name>
<evidence type="ECO:0000256" key="1">
    <source>
        <dbReference type="ARBA" id="ARBA00022636"/>
    </source>
</evidence>
<keyword evidence="7" id="KW-1185">Reference proteome</keyword>
<dbReference type="GO" id="GO:0035438">
    <property type="term" value="F:cyclic-di-GMP binding"/>
    <property type="evidence" value="ECO:0007669"/>
    <property type="project" value="InterPro"/>
</dbReference>
<reference evidence="6 7" key="1">
    <citation type="submission" date="2017-04" db="EMBL/GenBank/DDBJ databases">
        <authorList>
            <person name="Afonso C.L."/>
            <person name="Miller P.J."/>
            <person name="Scott M.A."/>
            <person name="Spackman E."/>
            <person name="Goraichik I."/>
            <person name="Dimitrov K.M."/>
            <person name="Suarez D.L."/>
            <person name="Swayne D.E."/>
        </authorList>
    </citation>
    <scope>NUCLEOTIDE SEQUENCE [LARGE SCALE GENOMIC DNA]</scope>
    <source>
        <strain evidence="6 7">DSM 23236</strain>
    </source>
</reference>
<dbReference type="EMBL" id="FWXD01000001">
    <property type="protein sequence ID" value="SMC16193.1"/>
    <property type="molecule type" value="Genomic_DNA"/>
</dbReference>
<dbReference type="Pfam" id="PF12945">
    <property type="entry name" value="PilZNR"/>
    <property type="match status" value="1"/>
</dbReference>
<accession>A0A1W1WX63</accession>
<gene>
    <name evidence="6" type="ORF">SAMN02745857_00124</name>
</gene>
<dbReference type="AlphaFoldDB" id="A0A1W1WX63"/>
<dbReference type="Gene3D" id="2.40.10.220">
    <property type="entry name" value="predicted glycosyltransferase like domains"/>
    <property type="match status" value="1"/>
</dbReference>
<dbReference type="STRING" id="1121001.SAMN02745857_00124"/>
<feature type="domain" description="PilZ" evidence="4">
    <location>
        <begin position="195"/>
        <end position="294"/>
    </location>
</feature>